<dbReference type="GO" id="GO:0004519">
    <property type="term" value="F:endonuclease activity"/>
    <property type="evidence" value="ECO:0007669"/>
    <property type="project" value="TreeGrafter"/>
</dbReference>
<name>A0A9P7AND4_9AGAM</name>
<evidence type="ECO:0000313" key="4">
    <source>
        <dbReference type="Proteomes" id="UP000719766"/>
    </source>
</evidence>
<organism evidence="3 4">
    <name type="scientific">Suillus plorans</name>
    <dbReference type="NCBI Taxonomy" id="116603"/>
    <lineage>
        <taxon>Eukaryota</taxon>
        <taxon>Fungi</taxon>
        <taxon>Dikarya</taxon>
        <taxon>Basidiomycota</taxon>
        <taxon>Agaricomycotina</taxon>
        <taxon>Agaricomycetes</taxon>
        <taxon>Agaricomycetidae</taxon>
        <taxon>Boletales</taxon>
        <taxon>Suillineae</taxon>
        <taxon>Suillaceae</taxon>
        <taxon>Suillus</taxon>
    </lineage>
</organism>
<dbReference type="SUPFAM" id="SSF160443">
    <property type="entry name" value="SMR domain-like"/>
    <property type="match status" value="1"/>
</dbReference>
<dbReference type="GeneID" id="64593966"/>
<dbReference type="RefSeq" id="XP_041159624.1">
    <property type="nucleotide sequence ID" value="XM_041300202.1"/>
</dbReference>
<dbReference type="PROSITE" id="PS50828">
    <property type="entry name" value="SMR"/>
    <property type="match status" value="1"/>
</dbReference>
<gene>
    <name evidence="3" type="ORF">HD556DRAFT_1308859</name>
</gene>
<dbReference type="InterPro" id="IPR036063">
    <property type="entry name" value="Smr_dom_sf"/>
</dbReference>
<proteinExistence type="predicted"/>
<sequence length="749" mass="81913">MQHRTGRAVYSKGGRHVPMPKFNSGAKLVDAIFNNAAGSTTDQVANTVNANASAHYRRRKYVYEKHALSACLNYDIGLYQYHHHYMRPTSLELESTSSQCAATLQRTTMDLYDTLQAEFPQIDTSLLAAIIADHVQEGDDTTYSSDQVETIRDILKVLANQAQEDECELDDIMSITSLTTPDLCDSTTASESSLSQHSFSSPLGFLQEAFSDVPMERLKRLLREECGEVLEGNGDVDMERVVEHILNMEHIRDLEERGIDALERTPSPLLDGDWETVIHTKPKSTPKLATPTKKKAKGRTIKIVDMMQTQHAPPSLLQAKGMQKEGVTMGAMGAGVDIWTQVSSLSTHLAALLPPAPPSHFAPFFHSPTHATPAHALRAALAALPSTSTSIKHKANKKSPIKKSNQDAETNTLFALLDLLEASPTFATLDAEQRNTLYADARVALSAAQNRPDDALDIVWILRDLEHPACQAGIYHLPPPVSGSRSNSTPARAKLPTGPPPVPPPPTLKRKSATSPSSPITQPQLSEPWQDVPIRTPRTTQPPENPNPTNKRKIRGAGNVFGKGGKGDAGELAKNGTGGSISGTRHAHFARGMLQARIQREDLLREAGRAWRGSLGGEVALYYAQRAREVTEKAREDALDEARGLVEAKRYASDDKRSIDLHGTCVQEAIVITSEILEREGCSPVTGHFAERSYVSYPLRLITGRGTHSAGGVGVLKPAVHRALVNKGWDVRMWDGGLVVRGRERWRVP</sequence>
<dbReference type="GO" id="GO:0005634">
    <property type="term" value="C:nucleus"/>
    <property type="evidence" value="ECO:0007669"/>
    <property type="project" value="TreeGrafter"/>
</dbReference>
<dbReference type="PANTHER" id="PTHR46535:SF1">
    <property type="entry name" value="NEDD4-BINDING PROTEIN 2"/>
    <property type="match status" value="1"/>
</dbReference>
<feature type="domain" description="Smr" evidence="2">
    <location>
        <begin position="659"/>
        <end position="732"/>
    </location>
</feature>
<evidence type="ECO:0000259" key="2">
    <source>
        <dbReference type="PROSITE" id="PS50828"/>
    </source>
</evidence>
<evidence type="ECO:0000313" key="3">
    <source>
        <dbReference type="EMBL" id="KAG1793135.1"/>
    </source>
</evidence>
<feature type="compositionally biased region" description="Polar residues" evidence="1">
    <location>
        <begin position="513"/>
        <end position="527"/>
    </location>
</feature>
<dbReference type="AlphaFoldDB" id="A0A9P7AND4"/>
<dbReference type="Gene3D" id="3.30.1370.110">
    <property type="match status" value="1"/>
</dbReference>
<accession>A0A9P7AND4</accession>
<keyword evidence="4" id="KW-1185">Reference proteome</keyword>
<comment type="caution">
    <text evidence="3">The sequence shown here is derived from an EMBL/GenBank/DDBJ whole genome shotgun (WGS) entry which is preliminary data.</text>
</comment>
<dbReference type="InterPro" id="IPR002625">
    <property type="entry name" value="Smr_dom"/>
</dbReference>
<dbReference type="Proteomes" id="UP000719766">
    <property type="component" value="Unassembled WGS sequence"/>
</dbReference>
<feature type="compositionally biased region" description="Pro residues" evidence="1">
    <location>
        <begin position="497"/>
        <end position="507"/>
    </location>
</feature>
<dbReference type="PANTHER" id="PTHR46535">
    <property type="entry name" value="NEDD4-BINDING PROTEIN 2"/>
    <property type="match status" value="1"/>
</dbReference>
<dbReference type="InterPro" id="IPR052772">
    <property type="entry name" value="Endo/PolyKinase_Domain-Protein"/>
</dbReference>
<evidence type="ECO:0000256" key="1">
    <source>
        <dbReference type="SAM" id="MobiDB-lite"/>
    </source>
</evidence>
<dbReference type="OrthoDB" id="3231855at2759"/>
<reference evidence="3" key="1">
    <citation type="journal article" date="2020" name="New Phytol.">
        <title>Comparative genomics reveals dynamic genome evolution in host specialist ectomycorrhizal fungi.</title>
        <authorList>
            <person name="Lofgren L.A."/>
            <person name="Nguyen N.H."/>
            <person name="Vilgalys R."/>
            <person name="Ruytinx J."/>
            <person name="Liao H.L."/>
            <person name="Branco S."/>
            <person name="Kuo A."/>
            <person name="LaButti K."/>
            <person name="Lipzen A."/>
            <person name="Andreopoulos W."/>
            <person name="Pangilinan J."/>
            <person name="Riley R."/>
            <person name="Hundley H."/>
            <person name="Na H."/>
            <person name="Barry K."/>
            <person name="Grigoriev I.V."/>
            <person name="Stajich J.E."/>
            <person name="Kennedy P.G."/>
        </authorList>
    </citation>
    <scope>NUCLEOTIDE SEQUENCE</scope>
    <source>
        <strain evidence="3">S12</strain>
    </source>
</reference>
<feature type="region of interest" description="Disordered" evidence="1">
    <location>
        <begin position="476"/>
        <end position="571"/>
    </location>
</feature>
<protein>
    <recommendedName>
        <fullName evidence="2">Smr domain-containing protein</fullName>
    </recommendedName>
</protein>
<dbReference type="EMBL" id="JABBWE010000032">
    <property type="protein sequence ID" value="KAG1793135.1"/>
    <property type="molecule type" value="Genomic_DNA"/>
</dbReference>